<evidence type="ECO:0000256" key="3">
    <source>
        <dbReference type="ARBA" id="ARBA00022989"/>
    </source>
</evidence>
<feature type="transmembrane region" description="Helical" evidence="6">
    <location>
        <begin position="7"/>
        <end position="23"/>
    </location>
</feature>
<dbReference type="HOGENOM" id="CLU_1109909_0_0_9"/>
<feature type="transmembrane region" description="Helical" evidence="6">
    <location>
        <begin position="62"/>
        <end position="79"/>
    </location>
</feature>
<feature type="transmembrane region" description="Helical" evidence="6">
    <location>
        <begin position="29"/>
        <end position="50"/>
    </location>
</feature>
<proteinExistence type="predicted"/>
<keyword evidence="2 6" id="KW-0812">Transmembrane</keyword>
<evidence type="ECO:0000256" key="2">
    <source>
        <dbReference type="ARBA" id="ARBA00022692"/>
    </source>
</evidence>
<protein>
    <submittedName>
        <fullName evidence="7">Toxin secretion/phage lysis holin</fullName>
    </submittedName>
</protein>
<name>A9KHL3_LACP7</name>
<dbReference type="NCBIfam" id="TIGR01593">
    <property type="entry name" value="holin_tox_secr"/>
    <property type="match status" value="1"/>
</dbReference>
<dbReference type="RefSeq" id="WP_012199952.1">
    <property type="nucleotide sequence ID" value="NC_010001.1"/>
</dbReference>
<dbReference type="GO" id="GO:0016020">
    <property type="term" value="C:membrane"/>
    <property type="evidence" value="ECO:0007669"/>
    <property type="project" value="UniProtKB-SubCell"/>
</dbReference>
<evidence type="ECO:0000313" key="8">
    <source>
        <dbReference type="Proteomes" id="UP000000370"/>
    </source>
</evidence>
<dbReference type="eggNOG" id="COG4824">
    <property type="taxonomic scope" value="Bacteria"/>
</dbReference>
<dbReference type="STRING" id="357809.Cphy_1930"/>
<accession>A9KHL3</accession>
<evidence type="ECO:0000256" key="4">
    <source>
        <dbReference type="ARBA" id="ARBA00023136"/>
    </source>
</evidence>
<comment type="subcellular location">
    <subcellularLocation>
        <location evidence="1">Membrane</location>
        <topology evidence="1">Multi-pass membrane protein</topology>
    </subcellularLocation>
</comment>
<dbReference type="AlphaFoldDB" id="A9KHL3"/>
<dbReference type="EMBL" id="CP000885">
    <property type="protein sequence ID" value="ABX42298.1"/>
    <property type="molecule type" value="Genomic_DNA"/>
</dbReference>
<dbReference type="OrthoDB" id="88184at2"/>
<dbReference type="Proteomes" id="UP000000370">
    <property type="component" value="Chromosome"/>
</dbReference>
<dbReference type="InterPro" id="IPR006480">
    <property type="entry name" value="Phage_holin_4_1"/>
</dbReference>
<dbReference type="Pfam" id="PF05105">
    <property type="entry name" value="Phage_holin_4_1"/>
    <property type="match status" value="1"/>
</dbReference>
<feature type="compositionally biased region" description="Basic and acidic residues" evidence="5">
    <location>
        <begin position="152"/>
        <end position="239"/>
    </location>
</feature>
<sequence>MKDIVTSIQILISSLGGFLGWFLGGTDGFMYALLLFIVIDYLTGVMVAILQHKVSSEVGFRGIFKKVVILCLVGIGHIIDTNVVRSGNVMRTAIIFFYLSNEGISILENVATIGLPIPKKLLDVLVALKSENSNGSLDIKKLEETLESGNSEECKESKKENIGESKEDRLEESKEDKLEEDKEDKLDESKDDKLEESQKDTLEKSRDTNLEEDKNDDSVESKEDSTYKNKKDNMEESQKKNSVVIQKRKM</sequence>
<evidence type="ECO:0000256" key="6">
    <source>
        <dbReference type="SAM" id="Phobius"/>
    </source>
</evidence>
<evidence type="ECO:0000256" key="1">
    <source>
        <dbReference type="ARBA" id="ARBA00004141"/>
    </source>
</evidence>
<evidence type="ECO:0000256" key="5">
    <source>
        <dbReference type="SAM" id="MobiDB-lite"/>
    </source>
</evidence>
<reference evidence="8" key="1">
    <citation type="submission" date="2007-11" db="EMBL/GenBank/DDBJ databases">
        <title>Complete genome sequence of Clostridium phytofermentans ISDg.</title>
        <authorList>
            <person name="Leschine S.B."/>
            <person name="Warnick T.A."/>
            <person name="Blanchard J.L."/>
            <person name="Schnell D.J."/>
            <person name="Petit E.L."/>
            <person name="LaTouf W.G."/>
            <person name="Copeland A."/>
            <person name="Lucas S."/>
            <person name="Lapidus A."/>
            <person name="Barry K."/>
            <person name="Glavina del Rio T."/>
            <person name="Dalin E."/>
            <person name="Tice H."/>
            <person name="Pitluck S."/>
            <person name="Kiss H."/>
            <person name="Brettin T."/>
            <person name="Bruce D."/>
            <person name="Detter J.C."/>
            <person name="Han C."/>
            <person name="Kuske C."/>
            <person name="Schmutz J."/>
            <person name="Larimer F."/>
            <person name="Land M."/>
            <person name="Hauser L."/>
            <person name="Kyrpides N."/>
            <person name="Kim E.A."/>
            <person name="Richardson P."/>
        </authorList>
    </citation>
    <scope>NUCLEOTIDE SEQUENCE [LARGE SCALE GENOMIC DNA]</scope>
    <source>
        <strain evidence="8">ATCC 700394 / DSM 18823 / ISDg</strain>
    </source>
</reference>
<evidence type="ECO:0000313" key="7">
    <source>
        <dbReference type="EMBL" id="ABX42298.1"/>
    </source>
</evidence>
<keyword evidence="3 6" id="KW-1133">Transmembrane helix</keyword>
<dbReference type="KEGG" id="cpy:Cphy_1930"/>
<keyword evidence="4 6" id="KW-0472">Membrane</keyword>
<organism evidence="7 8">
    <name type="scientific">Lachnoclostridium phytofermentans (strain ATCC 700394 / DSM 18823 / ISDg)</name>
    <name type="common">Clostridium phytofermentans</name>
    <dbReference type="NCBI Taxonomy" id="357809"/>
    <lineage>
        <taxon>Bacteria</taxon>
        <taxon>Bacillati</taxon>
        <taxon>Bacillota</taxon>
        <taxon>Clostridia</taxon>
        <taxon>Lachnospirales</taxon>
        <taxon>Lachnospiraceae</taxon>
    </lineage>
</organism>
<feature type="region of interest" description="Disordered" evidence="5">
    <location>
        <begin position="148"/>
        <end position="250"/>
    </location>
</feature>
<gene>
    <name evidence="7" type="ordered locus">Cphy_1930</name>
</gene>
<keyword evidence="8" id="KW-1185">Reference proteome</keyword>